<keyword evidence="2" id="KW-1185">Reference proteome</keyword>
<proteinExistence type="predicted"/>
<organism evidence="1 2">
    <name type="scientific">Popillia japonica</name>
    <name type="common">Japanese beetle</name>
    <dbReference type="NCBI Taxonomy" id="7064"/>
    <lineage>
        <taxon>Eukaryota</taxon>
        <taxon>Metazoa</taxon>
        <taxon>Ecdysozoa</taxon>
        <taxon>Arthropoda</taxon>
        <taxon>Hexapoda</taxon>
        <taxon>Insecta</taxon>
        <taxon>Pterygota</taxon>
        <taxon>Neoptera</taxon>
        <taxon>Endopterygota</taxon>
        <taxon>Coleoptera</taxon>
        <taxon>Polyphaga</taxon>
        <taxon>Scarabaeiformia</taxon>
        <taxon>Scarabaeidae</taxon>
        <taxon>Rutelinae</taxon>
        <taxon>Popillia</taxon>
    </lineage>
</organism>
<accession>A0AAW1KJ96</accession>
<dbReference type="EMBL" id="JASPKY010000213">
    <property type="protein sequence ID" value="KAK9720108.1"/>
    <property type="molecule type" value="Genomic_DNA"/>
</dbReference>
<gene>
    <name evidence="1" type="ORF">QE152_g22272</name>
</gene>
<dbReference type="AlphaFoldDB" id="A0AAW1KJ96"/>
<name>A0AAW1KJ96_POPJA</name>
<protein>
    <submittedName>
        <fullName evidence="1">Uncharacterized protein</fullName>
    </submittedName>
</protein>
<evidence type="ECO:0000313" key="1">
    <source>
        <dbReference type="EMBL" id="KAK9720108.1"/>
    </source>
</evidence>
<sequence length="128" mass="14915">MLLLKQSKIVLGRQVLESISFIMKKMKFRYRNPQAIQNCFRQAGFGKHKFYNEEDEIPLSELKKKITEQSIISSVQQWFNKCVELCNAAELKKKITEQSIISSVQQWFNKCVELCNADHATLLEEDNG</sequence>
<dbReference type="Proteomes" id="UP001458880">
    <property type="component" value="Unassembled WGS sequence"/>
</dbReference>
<evidence type="ECO:0000313" key="2">
    <source>
        <dbReference type="Proteomes" id="UP001458880"/>
    </source>
</evidence>
<reference evidence="1 2" key="1">
    <citation type="journal article" date="2024" name="BMC Genomics">
        <title>De novo assembly and annotation of Popillia japonica's genome with initial clues to its potential as an invasive pest.</title>
        <authorList>
            <person name="Cucini C."/>
            <person name="Boschi S."/>
            <person name="Funari R."/>
            <person name="Cardaioli E."/>
            <person name="Iannotti N."/>
            <person name="Marturano G."/>
            <person name="Paoli F."/>
            <person name="Bruttini M."/>
            <person name="Carapelli A."/>
            <person name="Frati F."/>
            <person name="Nardi F."/>
        </authorList>
    </citation>
    <scope>NUCLEOTIDE SEQUENCE [LARGE SCALE GENOMIC DNA]</scope>
    <source>
        <strain evidence="1">DMR45628</strain>
    </source>
</reference>
<comment type="caution">
    <text evidence="1">The sequence shown here is derived from an EMBL/GenBank/DDBJ whole genome shotgun (WGS) entry which is preliminary data.</text>
</comment>